<dbReference type="InterPro" id="IPR036942">
    <property type="entry name" value="Beta-barrel_TonB_sf"/>
</dbReference>
<evidence type="ECO:0000256" key="2">
    <source>
        <dbReference type="ARBA" id="ARBA00022448"/>
    </source>
</evidence>
<name>A0ABW5N151_9FLAO</name>
<dbReference type="Pfam" id="PF13715">
    <property type="entry name" value="CarbopepD_reg_2"/>
    <property type="match status" value="1"/>
</dbReference>
<comment type="similarity">
    <text evidence="8 9">Belongs to the TonB-dependent receptor family.</text>
</comment>
<gene>
    <name evidence="13" type="ORF">ACFSQJ_16280</name>
</gene>
<dbReference type="InterPro" id="IPR000531">
    <property type="entry name" value="Beta-barrel_TonB"/>
</dbReference>
<keyword evidence="5 9" id="KW-0798">TonB box</keyword>
<dbReference type="Pfam" id="PF07715">
    <property type="entry name" value="Plug"/>
    <property type="match status" value="1"/>
</dbReference>
<comment type="caution">
    <text evidence="13">The sequence shown here is derived from an EMBL/GenBank/DDBJ whole genome shotgun (WGS) entry which is preliminary data.</text>
</comment>
<evidence type="ECO:0000256" key="9">
    <source>
        <dbReference type="RuleBase" id="RU003357"/>
    </source>
</evidence>
<keyword evidence="4 8" id="KW-0812">Transmembrane</keyword>
<proteinExistence type="inferred from homology"/>
<dbReference type="RefSeq" id="WP_377768026.1">
    <property type="nucleotide sequence ID" value="NZ_JBHULB010000079.1"/>
</dbReference>
<reference evidence="14" key="1">
    <citation type="journal article" date="2019" name="Int. J. Syst. Evol. Microbiol.">
        <title>The Global Catalogue of Microorganisms (GCM) 10K type strain sequencing project: providing services to taxonomists for standard genome sequencing and annotation.</title>
        <authorList>
            <consortium name="The Broad Institute Genomics Platform"/>
            <consortium name="The Broad Institute Genome Sequencing Center for Infectious Disease"/>
            <person name="Wu L."/>
            <person name="Ma J."/>
        </authorList>
    </citation>
    <scope>NUCLEOTIDE SEQUENCE [LARGE SCALE GENOMIC DNA]</scope>
    <source>
        <strain evidence="14">KCTC 52368</strain>
    </source>
</reference>
<dbReference type="NCBIfam" id="TIGR04056">
    <property type="entry name" value="OMP_RagA_SusC"/>
    <property type="match status" value="1"/>
</dbReference>
<feature type="chain" id="PRO_5045655238" evidence="10">
    <location>
        <begin position="24"/>
        <end position="1023"/>
    </location>
</feature>
<protein>
    <submittedName>
        <fullName evidence="13">SusC/RagA family TonB-linked outer membrane protein</fullName>
    </submittedName>
</protein>
<dbReference type="NCBIfam" id="TIGR04057">
    <property type="entry name" value="SusC_RagA_signa"/>
    <property type="match status" value="1"/>
</dbReference>
<evidence type="ECO:0000256" key="5">
    <source>
        <dbReference type="ARBA" id="ARBA00023077"/>
    </source>
</evidence>
<dbReference type="EMBL" id="JBHULB010000079">
    <property type="protein sequence ID" value="MFD2588496.1"/>
    <property type="molecule type" value="Genomic_DNA"/>
</dbReference>
<dbReference type="PROSITE" id="PS52016">
    <property type="entry name" value="TONB_DEPENDENT_REC_3"/>
    <property type="match status" value="1"/>
</dbReference>
<sequence length="1023" mass="110514">MKKSHLKKLLVLLVFIYANSTFAQQNTVTGTVSAFDGPLPGVNIIEKGTTNGVTTDFDGNFTITVGDDATLVFSYVGFKTQELAVAGQTSINVLLEEDSALLDEVVVVGFGSQAKVDVTGAISQIKQEEIKQIVSADPTNALQGRLAGVQVESGGGQPGAPTNVIVRGISSLTNTFPLYVVDGAIVDDITFLNPKDIIDIQVLKDATSAAIYGTRAANGVIIVSTNRGTANSAPKVSVDIRGGANTVARTLDFLDGPEFVQFLNQRSANEGLPANIVDNGVNTDFQDLSLNSGTIQDIGFNITGGGEGSSYYFSSNYYDEEGIVTSTDFQRINIRLNSRFTFGKWKIEESLSYNQRDLNQNPFFGSGTFTAPVVRASAPERLGGFEAIDSNLFGGSGGTNNYALAQLVDDQTTQRNVLGNFKVEYEVIDGLTLGLNYGVDYRNTYVNFRRPRFDMSPTDAQVNLNALNDLTEVRGEILSTNIEPTINYKNSFGKHDIDVLLGGARQQIDNNSIAIQAEGLPSDDITNIAGFTDAIVNSGGGRFLSRIFSVFGRVNYKFDDKYIFNAIVRRDASSRFSADGDFNSIVLPAFSAGWVISNEDFWPEDSVFNLLKFRAGYGELASQNIGDYLFQSVLNPASNVSFNNTTAGGFAITSLVDPNISFETAESTSFGLDAVLLNNKLSVGMDYYVRNNNDVLAAVAVPSTTGSATPVTQNAASIRNSGFELQANYDHDNGGDFKFNVGLTFATFSNELTALPNPLVGPSIDEEGNTPNRFEVGQPIGFFFGFQNDGLYRSQGDIDNDPALANDPERRAILQPGDFRRVDINGDGQINNDDRTNLGSPIPDFTYGINFNGTYKNWDFGLNLNGVQGNEIYNAQLFTGTFFLDGNKFGFLRNAFGSPGADNATTNIPRASLPNAAGNQLPSDFFVEDGSYLRLRSIEIGYDLTQVIDLPWVSSARVFYNMQNVFTITGYSGYDPEIGSTLVGTGGGFFGFPNNTPPILGRGIDLGAQPRPRTFILGLQVSF</sequence>
<dbReference type="Gene3D" id="2.170.130.10">
    <property type="entry name" value="TonB-dependent receptor, plug domain"/>
    <property type="match status" value="1"/>
</dbReference>
<dbReference type="Gene3D" id="2.40.170.20">
    <property type="entry name" value="TonB-dependent receptor, beta-barrel domain"/>
    <property type="match status" value="1"/>
</dbReference>
<keyword evidence="10" id="KW-0732">Signal</keyword>
<dbReference type="InterPro" id="IPR023997">
    <property type="entry name" value="TonB-dep_OMP_SusC/RagA_CS"/>
</dbReference>
<feature type="domain" description="TonB-dependent receptor-like beta-barrel" evidence="11">
    <location>
        <begin position="395"/>
        <end position="865"/>
    </location>
</feature>
<evidence type="ECO:0000256" key="7">
    <source>
        <dbReference type="ARBA" id="ARBA00023237"/>
    </source>
</evidence>
<feature type="signal peptide" evidence="10">
    <location>
        <begin position="1"/>
        <end position="23"/>
    </location>
</feature>
<keyword evidence="3 8" id="KW-1134">Transmembrane beta strand</keyword>
<evidence type="ECO:0000259" key="11">
    <source>
        <dbReference type="Pfam" id="PF00593"/>
    </source>
</evidence>
<evidence type="ECO:0000256" key="3">
    <source>
        <dbReference type="ARBA" id="ARBA00022452"/>
    </source>
</evidence>
<dbReference type="InterPro" id="IPR037066">
    <property type="entry name" value="Plug_dom_sf"/>
</dbReference>
<feature type="domain" description="TonB-dependent receptor plug" evidence="12">
    <location>
        <begin position="115"/>
        <end position="220"/>
    </location>
</feature>
<dbReference type="SUPFAM" id="SSF56935">
    <property type="entry name" value="Porins"/>
    <property type="match status" value="1"/>
</dbReference>
<evidence type="ECO:0000313" key="13">
    <source>
        <dbReference type="EMBL" id="MFD2588496.1"/>
    </source>
</evidence>
<dbReference type="InterPro" id="IPR023996">
    <property type="entry name" value="TonB-dep_OMP_SusC/RagA"/>
</dbReference>
<evidence type="ECO:0000259" key="12">
    <source>
        <dbReference type="Pfam" id="PF07715"/>
    </source>
</evidence>
<keyword evidence="7 8" id="KW-0998">Cell outer membrane</keyword>
<keyword evidence="6 8" id="KW-0472">Membrane</keyword>
<dbReference type="InterPro" id="IPR012910">
    <property type="entry name" value="Plug_dom"/>
</dbReference>
<accession>A0ABW5N151</accession>
<evidence type="ECO:0000256" key="10">
    <source>
        <dbReference type="SAM" id="SignalP"/>
    </source>
</evidence>
<dbReference type="SUPFAM" id="SSF49464">
    <property type="entry name" value="Carboxypeptidase regulatory domain-like"/>
    <property type="match status" value="1"/>
</dbReference>
<dbReference type="InterPro" id="IPR039426">
    <property type="entry name" value="TonB-dep_rcpt-like"/>
</dbReference>
<organism evidence="13 14">
    <name type="scientific">Croceitalea marina</name>
    <dbReference type="NCBI Taxonomy" id="1775166"/>
    <lineage>
        <taxon>Bacteria</taxon>
        <taxon>Pseudomonadati</taxon>
        <taxon>Bacteroidota</taxon>
        <taxon>Flavobacteriia</taxon>
        <taxon>Flavobacteriales</taxon>
        <taxon>Flavobacteriaceae</taxon>
        <taxon>Croceitalea</taxon>
    </lineage>
</organism>
<evidence type="ECO:0000256" key="1">
    <source>
        <dbReference type="ARBA" id="ARBA00004571"/>
    </source>
</evidence>
<dbReference type="InterPro" id="IPR008969">
    <property type="entry name" value="CarboxyPept-like_regulatory"/>
</dbReference>
<evidence type="ECO:0000256" key="8">
    <source>
        <dbReference type="PROSITE-ProRule" id="PRU01360"/>
    </source>
</evidence>
<keyword evidence="14" id="KW-1185">Reference proteome</keyword>
<evidence type="ECO:0000256" key="4">
    <source>
        <dbReference type="ARBA" id="ARBA00022692"/>
    </source>
</evidence>
<comment type="subcellular location">
    <subcellularLocation>
        <location evidence="1 8">Cell outer membrane</location>
        <topology evidence="1 8">Multi-pass membrane protein</topology>
    </subcellularLocation>
</comment>
<dbReference type="Proteomes" id="UP001597526">
    <property type="component" value="Unassembled WGS sequence"/>
</dbReference>
<evidence type="ECO:0000256" key="6">
    <source>
        <dbReference type="ARBA" id="ARBA00023136"/>
    </source>
</evidence>
<dbReference type="Pfam" id="PF00593">
    <property type="entry name" value="TonB_dep_Rec_b-barrel"/>
    <property type="match status" value="1"/>
</dbReference>
<keyword evidence="2 8" id="KW-0813">Transport</keyword>
<evidence type="ECO:0000313" key="14">
    <source>
        <dbReference type="Proteomes" id="UP001597526"/>
    </source>
</evidence>